<dbReference type="KEGG" id="cni:Calni_1095"/>
<dbReference type="InterPro" id="IPR029044">
    <property type="entry name" value="Nucleotide-diphossugar_trans"/>
</dbReference>
<name>E4TI90_CALNY</name>
<evidence type="ECO:0000256" key="8">
    <source>
        <dbReference type="ARBA" id="ARBA00023229"/>
    </source>
</evidence>
<dbReference type="InterPro" id="IPR034683">
    <property type="entry name" value="IspD/TarI"/>
</dbReference>
<keyword evidence="10" id="KW-1185">Reference proteome</keyword>
<gene>
    <name evidence="9" type="ordered locus">Calni_1095</name>
</gene>
<dbReference type="FunFam" id="3.90.550.10:FF:000003">
    <property type="entry name" value="2-C-methyl-D-erythritol 4-phosphate cytidylyltransferase"/>
    <property type="match status" value="1"/>
</dbReference>
<sequence>MSSLSIIVPAGGVGSRFSSEEKKQFYQLGGKPILYYTLLRLKNVDSLELIIGAAEEDFSRIEEIVEEVGIKNYILSPSGRERQDTVYNALLRASGDYVLIHDAARPFLSKIILDRCMENYVDYPGMICGVRVKDTAKLINDDRIEQTIDRKRLILVHTPQIFNRKILLKCMSEIVSRGVHITDEAMALEYFGYEVGFVESEWYNLKITTKDDLHIADYILNNFDMLAGV</sequence>
<evidence type="ECO:0000256" key="7">
    <source>
        <dbReference type="ARBA" id="ARBA00022695"/>
    </source>
</evidence>
<dbReference type="PANTHER" id="PTHR32125:SF4">
    <property type="entry name" value="2-C-METHYL-D-ERYTHRITOL 4-PHOSPHATE CYTIDYLYLTRANSFERASE, CHLOROPLASTIC"/>
    <property type="match status" value="1"/>
</dbReference>
<dbReference type="InterPro" id="IPR050088">
    <property type="entry name" value="IspD/TarI_cytidylyltransf_bact"/>
</dbReference>
<dbReference type="EC" id="2.7.7.60" evidence="4"/>
<evidence type="ECO:0000256" key="2">
    <source>
        <dbReference type="ARBA" id="ARBA00004787"/>
    </source>
</evidence>
<dbReference type="PROSITE" id="PS01295">
    <property type="entry name" value="ISPD"/>
    <property type="match status" value="1"/>
</dbReference>
<dbReference type="UniPathway" id="UPA00056">
    <property type="reaction ID" value="UER00093"/>
</dbReference>
<evidence type="ECO:0000256" key="3">
    <source>
        <dbReference type="ARBA" id="ARBA00009789"/>
    </source>
</evidence>
<evidence type="ECO:0000313" key="9">
    <source>
        <dbReference type="EMBL" id="ADR19006.1"/>
    </source>
</evidence>
<keyword evidence="7 9" id="KW-0548">Nucleotidyltransferase</keyword>
<dbReference type="HOGENOM" id="CLU_061281_2_2_0"/>
<comment type="pathway">
    <text evidence="2">Isoprenoid biosynthesis; isopentenyl diphosphate biosynthesis via DXP pathway; isopentenyl diphosphate from 1-deoxy-D-xylulose 5-phosphate: step 2/6.</text>
</comment>
<dbReference type="CDD" id="cd02516">
    <property type="entry name" value="CDP-ME_synthetase"/>
    <property type="match status" value="1"/>
</dbReference>
<dbReference type="EMBL" id="CP002347">
    <property type="protein sequence ID" value="ADR19006.1"/>
    <property type="molecule type" value="Genomic_DNA"/>
</dbReference>
<comment type="catalytic activity">
    <reaction evidence="1">
        <text>2-C-methyl-D-erythritol 4-phosphate + CTP + H(+) = 4-CDP-2-C-methyl-D-erythritol + diphosphate</text>
        <dbReference type="Rhea" id="RHEA:13429"/>
        <dbReference type="ChEBI" id="CHEBI:15378"/>
        <dbReference type="ChEBI" id="CHEBI:33019"/>
        <dbReference type="ChEBI" id="CHEBI:37563"/>
        <dbReference type="ChEBI" id="CHEBI:57823"/>
        <dbReference type="ChEBI" id="CHEBI:58262"/>
        <dbReference type="EC" id="2.7.7.60"/>
    </reaction>
</comment>
<proteinExistence type="inferred from homology"/>
<dbReference type="GO" id="GO:0019288">
    <property type="term" value="P:isopentenyl diphosphate biosynthetic process, methylerythritol 4-phosphate pathway"/>
    <property type="evidence" value="ECO:0007669"/>
    <property type="project" value="UniProtKB-UniPathway"/>
</dbReference>
<dbReference type="InterPro" id="IPR001228">
    <property type="entry name" value="IspD"/>
</dbReference>
<evidence type="ECO:0000313" key="10">
    <source>
        <dbReference type="Proteomes" id="UP000007039"/>
    </source>
</evidence>
<dbReference type="Gene3D" id="3.90.550.10">
    <property type="entry name" value="Spore Coat Polysaccharide Biosynthesis Protein SpsA, Chain A"/>
    <property type="match status" value="1"/>
</dbReference>
<evidence type="ECO:0000256" key="4">
    <source>
        <dbReference type="ARBA" id="ARBA00012526"/>
    </source>
</evidence>
<dbReference type="RefSeq" id="WP_013451218.1">
    <property type="nucleotide sequence ID" value="NC_014758.1"/>
</dbReference>
<dbReference type="STRING" id="768670.Calni_1095"/>
<dbReference type="OrthoDB" id="9802561at2"/>
<evidence type="ECO:0000256" key="6">
    <source>
        <dbReference type="ARBA" id="ARBA00022679"/>
    </source>
</evidence>
<dbReference type="SUPFAM" id="SSF53448">
    <property type="entry name" value="Nucleotide-diphospho-sugar transferases"/>
    <property type="match status" value="1"/>
</dbReference>
<keyword evidence="8" id="KW-0414">Isoprene biosynthesis</keyword>
<dbReference type="InterPro" id="IPR018294">
    <property type="entry name" value="ISPD_synthase_CS"/>
</dbReference>
<reference evidence="9 10" key="1">
    <citation type="journal article" date="2011" name="Stand. Genomic Sci.">
        <title>Complete genome sequence of Calditerrivibrio nitroreducens type strain (Yu37-1).</title>
        <authorList>
            <person name="Pitluck S."/>
            <person name="Sikorski J."/>
            <person name="Zeytun A."/>
            <person name="Lapidus A."/>
            <person name="Nolan M."/>
            <person name="Lucas S."/>
            <person name="Hammon N."/>
            <person name="Deshpande S."/>
            <person name="Cheng J.F."/>
            <person name="Tapia R."/>
            <person name="Han C."/>
            <person name="Goodwin L."/>
            <person name="Liolios K."/>
            <person name="Pagani I."/>
            <person name="Ivanova N."/>
            <person name="Mavromatis K."/>
            <person name="Pati A."/>
            <person name="Chen A."/>
            <person name="Palaniappan K."/>
            <person name="Hauser L."/>
            <person name="Chang Y.J."/>
            <person name="Jeffries C.D."/>
            <person name="Detter J.C."/>
            <person name="Brambilla E."/>
            <person name="Djao O.D."/>
            <person name="Rohde M."/>
            <person name="Spring S."/>
            <person name="Goker M."/>
            <person name="Woyke T."/>
            <person name="Bristow J."/>
            <person name="Eisen J.A."/>
            <person name="Markowitz V."/>
            <person name="Hugenholtz P."/>
            <person name="Kyrpides N.C."/>
            <person name="Klenk H.P."/>
            <person name="Land M."/>
        </authorList>
    </citation>
    <scope>NUCLEOTIDE SEQUENCE [LARGE SCALE GENOMIC DNA]</scope>
    <source>
        <strain evidence="10">DSM 19672 / NBRC 101217 / Yu37-1</strain>
    </source>
</reference>
<dbReference type="GO" id="GO:0050518">
    <property type="term" value="F:2-C-methyl-D-erythritol 4-phosphate cytidylyltransferase activity"/>
    <property type="evidence" value="ECO:0007669"/>
    <property type="project" value="UniProtKB-EC"/>
</dbReference>
<accession>E4TI90</accession>
<dbReference type="NCBIfam" id="TIGR00453">
    <property type="entry name" value="ispD"/>
    <property type="match status" value="1"/>
</dbReference>
<dbReference type="eggNOG" id="COG1211">
    <property type="taxonomic scope" value="Bacteria"/>
</dbReference>
<dbReference type="Pfam" id="PF01128">
    <property type="entry name" value="IspD"/>
    <property type="match status" value="1"/>
</dbReference>
<evidence type="ECO:0000256" key="5">
    <source>
        <dbReference type="ARBA" id="ARBA00019056"/>
    </source>
</evidence>
<dbReference type="Proteomes" id="UP000007039">
    <property type="component" value="Chromosome"/>
</dbReference>
<dbReference type="PANTHER" id="PTHR32125">
    <property type="entry name" value="2-C-METHYL-D-ERYTHRITOL 4-PHOSPHATE CYTIDYLYLTRANSFERASE, CHLOROPLASTIC"/>
    <property type="match status" value="1"/>
</dbReference>
<dbReference type="AlphaFoldDB" id="E4TI90"/>
<keyword evidence="6 9" id="KW-0808">Transferase</keyword>
<organism evidence="9 10">
    <name type="scientific">Calditerrivibrio nitroreducens (strain DSM 19672 / NBRC 101217 / Yu37-1)</name>
    <dbReference type="NCBI Taxonomy" id="768670"/>
    <lineage>
        <taxon>Bacteria</taxon>
        <taxon>Pseudomonadati</taxon>
        <taxon>Deferribacterota</taxon>
        <taxon>Deferribacteres</taxon>
        <taxon>Deferribacterales</taxon>
        <taxon>Calditerrivibrionaceae</taxon>
    </lineage>
</organism>
<protein>
    <recommendedName>
        <fullName evidence="5">2-C-methyl-D-erythritol 4-phosphate cytidylyltransferase</fullName>
        <ecNumber evidence="4">2.7.7.60</ecNumber>
    </recommendedName>
</protein>
<evidence type="ECO:0000256" key="1">
    <source>
        <dbReference type="ARBA" id="ARBA00001282"/>
    </source>
</evidence>
<comment type="similarity">
    <text evidence="3">Belongs to the IspD/TarI cytidylyltransferase family. IspD subfamily.</text>
</comment>